<dbReference type="AlphaFoldDB" id="A0A0U3MVA6"/>
<proteinExistence type="predicted"/>
<reference evidence="1 2" key="1">
    <citation type="submission" date="2015-12" db="EMBL/GenBank/DDBJ databases">
        <title>Complete genome of Roseateles depolymerans KCTC 42856.</title>
        <authorList>
            <person name="Kim K.M."/>
        </authorList>
    </citation>
    <scope>NUCLEOTIDE SEQUENCE [LARGE SCALE GENOMIC DNA]</scope>
    <source>
        <strain evidence="1 2">KCTC 42856</strain>
    </source>
</reference>
<dbReference type="EMBL" id="CP013729">
    <property type="protein sequence ID" value="ALV06931.1"/>
    <property type="molecule type" value="Genomic_DNA"/>
</dbReference>
<accession>A0A0U3MVA6</accession>
<evidence type="ECO:0000313" key="2">
    <source>
        <dbReference type="Proteomes" id="UP000060699"/>
    </source>
</evidence>
<dbReference type="InterPro" id="IPR018687">
    <property type="entry name" value="DUF2177_membr"/>
</dbReference>
<name>A0A0U3MVA6_9BURK</name>
<dbReference type="Proteomes" id="UP000060699">
    <property type="component" value="Chromosome"/>
</dbReference>
<dbReference type="KEGG" id="rdp:RD2015_2463"/>
<protein>
    <submittedName>
        <fullName evidence="1">Membrane protein</fullName>
    </submittedName>
</protein>
<organism evidence="1 2">
    <name type="scientific">Roseateles depolymerans</name>
    <dbReference type="NCBI Taxonomy" id="76731"/>
    <lineage>
        <taxon>Bacteria</taxon>
        <taxon>Pseudomonadati</taxon>
        <taxon>Pseudomonadota</taxon>
        <taxon>Betaproteobacteria</taxon>
        <taxon>Burkholderiales</taxon>
        <taxon>Sphaerotilaceae</taxon>
        <taxon>Roseateles</taxon>
    </lineage>
</organism>
<dbReference type="OrthoDB" id="166547at2"/>
<dbReference type="Pfam" id="PF09945">
    <property type="entry name" value="DUF2177"/>
    <property type="match status" value="1"/>
</dbReference>
<gene>
    <name evidence="1" type="ORF">RD2015_2463</name>
</gene>
<dbReference type="RefSeq" id="WP_083525580.1">
    <property type="nucleotide sequence ID" value="NZ_CP013729.1"/>
</dbReference>
<dbReference type="STRING" id="76731.RD2015_2463"/>
<evidence type="ECO:0000313" key="1">
    <source>
        <dbReference type="EMBL" id="ALV06931.1"/>
    </source>
</evidence>
<sequence>MPPAHSASPSAGNAGNRPRAPQPGRAFAADGSAPVAAPVWRWPLAYGLTAVIFLGMDAVWLSQANQALYQPAIGHLMASSVDWAAAALFYLLYIGGVVFFGEAPALQQGRSLVALGRGALFGLMAYATYDLTNQATMRDWPWSVTVMDLIWGSFASGVAAWAATALTLATCRRVSRTSGR</sequence>
<keyword evidence="2" id="KW-1185">Reference proteome</keyword>